<dbReference type="GO" id="GO:0044281">
    <property type="term" value="P:small molecule metabolic process"/>
    <property type="evidence" value="ECO:0007669"/>
    <property type="project" value="UniProtKB-ARBA"/>
</dbReference>
<evidence type="ECO:0000256" key="3">
    <source>
        <dbReference type="ARBA" id="ARBA00022842"/>
    </source>
</evidence>
<dbReference type="InterPro" id="IPR041492">
    <property type="entry name" value="HAD_2"/>
</dbReference>
<evidence type="ECO:0000313" key="5">
    <source>
        <dbReference type="Proteomes" id="UP000291483"/>
    </source>
</evidence>
<comment type="cofactor">
    <cofactor evidence="1">
        <name>Mg(2+)</name>
        <dbReference type="ChEBI" id="CHEBI:18420"/>
    </cofactor>
</comment>
<gene>
    <name evidence="4" type="ORF">EV379_1561</name>
</gene>
<evidence type="ECO:0000256" key="1">
    <source>
        <dbReference type="ARBA" id="ARBA00001946"/>
    </source>
</evidence>
<proteinExistence type="predicted"/>
<dbReference type="InterPro" id="IPR023214">
    <property type="entry name" value="HAD_sf"/>
</dbReference>
<organism evidence="4 5">
    <name type="scientific">Microterricola gilva</name>
    <dbReference type="NCBI Taxonomy" id="393267"/>
    <lineage>
        <taxon>Bacteria</taxon>
        <taxon>Bacillati</taxon>
        <taxon>Actinomycetota</taxon>
        <taxon>Actinomycetes</taxon>
        <taxon>Micrococcales</taxon>
        <taxon>Microbacteriaceae</taxon>
        <taxon>Microterricola</taxon>
    </lineage>
</organism>
<evidence type="ECO:0000256" key="2">
    <source>
        <dbReference type="ARBA" id="ARBA00022801"/>
    </source>
</evidence>
<dbReference type="OrthoDB" id="3680851at2"/>
<dbReference type="NCBIfam" id="TIGR01549">
    <property type="entry name" value="HAD-SF-IA-v1"/>
    <property type="match status" value="1"/>
</dbReference>
<dbReference type="InterPro" id="IPR006439">
    <property type="entry name" value="HAD-SF_hydro_IA"/>
</dbReference>
<dbReference type="SFLD" id="SFLDS00003">
    <property type="entry name" value="Haloacid_Dehalogenase"/>
    <property type="match status" value="1"/>
</dbReference>
<dbReference type="EMBL" id="SHLC01000001">
    <property type="protein sequence ID" value="RZU65236.1"/>
    <property type="molecule type" value="Genomic_DNA"/>
</dbReference>
<keyword evidence="3" id="KW-0460">Magnesium</keyword>
<dbReference type="Proteomes" id="UP000291483">
    <property type="component" value="Unassembled WGS sequence"/>
</dbReference>
<comment type="caution">
    <text evidence="4">The sequence shown here is derived from an EMBL/GenBank/DDBJ whole genome shotgun (WGS) entry which is preliminary data.</text>
</comment>
<dbReference type="SFLD" id="SFLDG01129">
    <property type="entry name" value="C1.5:_HAD__Beta-PGM__Phosphata"/>
    <property type="match status" value="1"/>
</dbReference>
<reference evidence="4 5" key="1">
    <citation type="submission" date="2019-02" db="EMBL/GenBank/DDBJ databases">
        <title>Sequencing the genomes of 1000 actinobacteria strains.</title>
        <authorList>
            <person name="Klenk H.-P."/>
        </authorList>
    </citation>
    <scope>NUCLEOTIDE SEQUENCE [LARGE SCALE GENOMIC DNA]</scope>
    <source>
        <strain evidence="4 5">DSM 18319</strain>
    </source>
</reference>
<dbReference type="GO" id="GO:0016787">
    <property type="term" value="F:hydrolase activity"/>
    <property type="evidence" value="ECO:0007669"/>
    <property type="project" value="UniProtKB-KW"/>
</dbReference>
<dbReference type="RefSeq" id="WP_130505619.1">
    <property type="nucleotide sequence ID" value="NZ_SHLC01000001.1"/>
</dbReference>
<protein>
    <submittedName>
        <fullName evidence="4">Putative hydrolase of the HAD superfamily</fullName>
    </submittedName>
</protein>
<keyword evidence="5" id="KW-1185">Reference proteome</keyword>
<dbReference type="SUPFAM" id="SSF56784">
    <property type="entry name" value="HAD-like"/>
    <property type="match status" value="1"/>
</dbReference>
<accession>A0A4V2GAQ6</accession>
<sequence length="217" mass="23326">MPVFLDLDNTLVDRDAAFSQWADVAVASWGGEASDAEWLIRADAHGYTPRAELAAMILERLKPDTSDLDVLVAQLLYEHVDFIECYPGVLAQLDGLAAIGERLVIVTNGDSQQQRMKLRRTALAEIVTGSVISGELGFKKPDARIFAAAREVAQADGIAWMVGDHAEADIAGGRAAGLATAWVAHGRLWSEPWAPTLMCDGTAEVLALINSSVRSAR</sequence>
<dbReference type="Gene3D" id="1.20.120.710">
    <property type="entry name" value="Haloacid dehalogenase hydrolase-like domain"/>
    <property type="match status" value="1"/>
</dbReference>
<dbReference type="Gene3D" id="3.40.50.1000">
    <property type="entry name" value="HAD superfamily/HAD-like"/>
    <property type="match status" value="1"/>
</dbReference>
<dbReference type="InterPro" id="IPR051400">
    <property type="entry name" value="HAD-like_hydrolase"/>
</dbReference>
<keyword evidence="2 4" id="KW-0378">Hydrolase</keyword>
<dbReference type="Pfam" id="PF13419">
    <property type="entry name" value="HAD_2"/>
    <property type="match status" value="1"/>
</dbReference>
<dbReference type="PANTHER" id="PTHR46470">
    <property type="entry name" value="N-ACYLNEURAMINATE-9-PHOSPHATASE"/>
    <property type="match status" value="1"/>
</dbReference>
<dbReference type="AlphaFoldDB" id="A0A4V2GAQ6"/>
<dbReference type="InterPro" id="IPR036412">
    <property type="entry name" value="HAD-like_sf"/>
</dbReference>
<name>A0A4V2GAQ6_9MICO</name>
<evidence type="ECO:0000313" key="4">
    <source>
        <dbReference type="EMBL" id="RZU65236.1"/>
    </source>
</evidence>